<dbReference type="Proteomes" id="UP000229011">
    <property type="component" value="Unassembled WGS sequence"/>
</dbReference>
<dbReference type="RefSeq" id="WP_099957940.1">
    <property type="nucleotide sequence ID" value="NZ_PEQY01000001.1"/>
</dbReference>
<reference evidence="1 2" key="1">
    <citation type="submission" date="2017-11" db="EMBL/GenBank/DDBJ databases">
        <title>Genome sequencing of Fusobacterium periodonticum KCOM 1259.</title>
        <authorList>
            <person name="Kook J.-K."/>
            <person name="Park S.-N."/>
            <person name="Lim Y.K."/>
        </authorList>
    </citation>
    <scope>NUCLEOTIDE SEQUENCE [LARGE SCALE GENOMIC DNA]</scope>
    <source>
        <strain evidence="1 2">KCOM 1259</strain>
    </source>
</reference>
<gene>
    <name evidence="1" type="ORF">CTM71_01265</name>
</gene>
<accession>A0A2G9EER0</accession>
<evidence type="ECO:0000313" key="2">
    <source>
        <dbReference type="Proteomes" id="UP000229011"/>
    </source>
</evidence>
<dbReference type="GeneID" id="93327100"/>
<evidence type="ECO:0000313" key="1">
    <source>
        <dbReference type="EMBL" id="PIM79171.1"/>
    </source>
</evidence>
<protein>
    <submittedName>
        <fullName evidence="1">Uncharacterized protein</fullName>
    </submittedName>
</protein>
<sequence length="67" mass="8128">MIEYLLKLQVKDENKIRIINNHIFRKKHMTDKEMEEKQIEFCKSMSENYEKAGKTLEILEYSMTEVS</sequence>
<organism evidence="1 2">
    <name type="scientific">Fusobacterium pseudoperiodonticum</name>
    <dbReference type="NCBI Taxonomy" id="2663009"/>
    <lineage>
        <taxon>Bacteria</taxon>
        <taxon>Fusobacteriati</taxon>
        <taxon>Fusobacteriota</taxon>
        <taxon>Fusobacteriia</taxon>
        <taxon>Fusobacteriales</taxon>
        <taxon>Fusobacteriaceae</taxon>
        <taxon>Fusobacterium</taxon>
    </lineage>
</organism>
<proteinExistence type="predicted"/>
<dbReference type="AlphaFoldDB" id="A0A2G9EER0"/>
<dbReference type="EMBL" id="PEQY01000001">
    <property type="protein sequence ID" value="PIM79171.1"/>
    <property type="molecule type" value="Genomic_DNA"/>
</dbReference>
<comment type="caution">
    <text evidence="1">The sequence shown here is derived from an EMBL/GenBank/DDBJ whole genome shotgun (WGS) entry which is preliminary data.</text>
</comment>
<name>A0A2G9EER0_9FUSO</name>